<dbReference type="Gene3D" id="3.60.130.10">
    <property type="entry name" value="Clavaminate synthase-like"/>
    <property type="match status" value="1"/>
</dbReference>
<evidence type="ECO:0000313" key="7">
    <source>
        <dbReference type="Proteomes" id="UP000322634"/>
    </source>
</evidence>
<dbReference type="SUPFAM" id="SSF52317">
    <property type="entry name" value="Class I glutamine amidotransferase-like"/>
    <property type="match status" value="1"/>
</dbReference>
<evidence type="ECO:0000256" key="3">
    <source>
        <dbReference type="ARBA" id="ARBA00023004"/>
    </source>
</evidence>
<comment type="cofactor">
    <cofactor evidence="1">
        <name>Fe(2+)</name>
        <dbReference type="ChEBI" id="CHEBI:29033"/>
    </cofactor>
</comment>
<dbReference type="AlphaFoldDB" id="A0A5D0TYA1"/>
<reference evidence="6 7" key="1">
    <citation type="submission" date="2019-08" db="EMBL/GenBank/DDBJ databases">
        <title>Actinomadura sp. nov. CYP1-5 isolated from mountain soil.</title>
        <authorList>
            <person name="Songsumanus A."/>
            <person name="Kuncharoen N."/>
            <person name="Kudo T."/>
            <person name="Yuki M."/>
            <person name="Igarashi Y."/>
            <person name="Tanasupawat S."/>
        </authorList>
    </citation>
    <scope>NUCLEOTIDE SEQUENCE [LARGE SCALE GENOMIC DNA]</scope>
    <source>
        <strain evidence="6 7">GKU157</strain>
    </source>
</reference>
<dbReference type="SUPFAM" id="SSF51197">
    <property type="entry name" value="Clavaminate synthase-like"/>
    <property type="match status" value="1"/>
</dbReference>
<evidence type="ECO:0000256" key="1">
    <source>
        <dbReference type="ARBA" id="ARBA00001954"/>
    </source>
</evidence>
<dbReference type="Pfam" id="PF02668">
    <property type="entry name" value="TauD"/>
    <property type="match status" value="1"/>
</dbReference>
<dbReference type="GO" id="GO:0016491">
    <property type="term" value="F:oxidoreductase activity"/>
    <property type="evidence" value="ECO:0007669"/>
    <property type="project" value="UniProtKB-KW"/>
</dbReference>
<feature type="domain" description="TauD/TfdA-like" evidence="5">
    <location>
        <begin position="508"/>
        <end position="586"/>
    </location>
</feature>
<evidence type="ECO:0000313" key="6">
    <source>
        <dbReference type="EMBL" id="TYC10356.1"/>
    </source>
</evidence>
<accession>A0A5D0TYA1</accession>
<keyword evidence="7" id="KW-1185">Reference proteome</keyword>
<keyword evidence="2" id="KW-0560">Oxidoreductase</keyword>
<keyword evidence="3" id="KW-0408">Iron</keyword>
<dbReference type="InterPro" id="IPR003819">
    <property type="entry name" value="TauD/TfdA-like"/>
</dbReference>
<proteinExistence type="predicted"/>
<evidence type="ECO:0000256" key="2">
    <source>
        <dbReference type="ARBA" id="ARBA00023002"/>
    </source>
</evidence>
<dbReference type="Gene3D" id="3.40.50.880">
    <property type="match status" value="1"/>
</dbReference>
<dbReference type="PANTHER" id="PTHR10696">
    <property type="entry name" value="GAMMA-BUTYROBETAINE HYDROXYLASE-RELATED"/>
    <property type="match status" value="1"/>
</dbReference>
<dbReference type="InterPro" id="IPR050411">
    <property type="entry name" value="AlphaKG_dependent_hydroxylases"/>
</dbReference>
<protein>
    <recommendedName>
        <fullName evidence="5">TauD/TfdA-like domain-containing protein</fullName>
    </recommendedName>
</protein>
<evidence type="ECO:0000256" key="4">
    <source>
        <dbReference type="ARBA" id="ARBA00023194"/>
    </source>
</evidence>
<comment type="caution">
    <text evidence="6">The sequence shown here is derived from an EMBL/GenBank/DDBJ whole genome shotgun (WGS) entry which is preliminary data.</text>
</comment>
<dbReference type="EMBL" id="VSFF01000012">
    <property type="protein sequence ID" value="TYC10356.1"/>
    <property type="molecule type" value="Genomic_DNA"/>
</dbReference>
<keyword evidence="4" id="KW-0045">Antibiotic biosynthesis</keyword>
<gene>
    <name evidence="6" type="ORF">FXF65_31065</name>
</gene>
<dbReference type="OrthoDB" id="3872700at2"/>
<dbReference type="PANTHER" id="PTHR10696:SF56">
    <property type="entry name" value="TAUD_TFDA-LIKE DOMAIN-CONTAINING PROTEIN"/>
    <property type="match status" value="1"/>
</dbReference>
<dbReference type="InterPro" id="IPR029062">
    <property type="entry name" value="Class_I_gatase-like"/>
</dbReference>
<dbReference type="InterPro" id="IPR042098">
    <property type="entry name" value="TauD-like_sf"/>
</dbReference>
<dbReference type="Proteomes" id="UP000322634">
    <property type="component" value="Unassembled WGS sequence"/>
</dbReference>
<organism evidence="6 7">
    <name type="scientific">Actinomadura syzygii</name>
    <dbReference type="NCBI Taxonomy" id="1427538"/>
    <lineage>
        <taxon>Bacteria</taxon>
        <taxon>Bacillati</taxon>
        <taxon>Actinomycetota</taxon>
        <taxon>Actinomycetes</taxon>
        <taxon>Streptosporangiales</taxon>
        <taxon>Thermomonosporaceae</taxon>
        <taxon>Actinomadura</taxon>
    </lineage>
</organism>
<dbReference type="GO" id="GO:0017000">
    <property type="term" value="P:antibiotic biosynthetic process"/>
    <property type="evidence" value="ECO:0007669"/>
    <property type="project" value="UniProtKB-KW"/>
</dbReference>
<evidence type="ECO:0000259" key="5">
    <source>
        <dbReference type="Pfam" id="PF02668"/>
    </source>
</evidence>
<sequence length="612" mass="66826">MASAYDRKSPWARSSNGTAAERSITTMRVALDLSHSRVWSADPKRRTGGHSTREYTELGYVAHLPEIFDGFAERTQIIDRPWTAETLARTDVLLMPTGGREADRPVTAEESELLANFLDGGGGILAFGDGDRPPTRPGESLTSAVARFSFGDIFVSQQRPTAEHLLTYDVTCAAVPGHPITGGIDTVHLHRARPIKADMTALLSHAGHTVAGAATRGEGRIVVVSNADMFTLPFLGRRDNLLFLLNAISWLATGQVDASVGERHAEKVRGQAFATRSFDPEPCLARASGPHAIDASALHAELDPITATELPNSHEDDDAFIAAAELCFHELPRSIRHTVSTFRERSNDYGILLVSGLPLGASLPPTPADPHARPHRKRWLSELWLAAFASALGSPFTYLQEQSGSLFQNVVPTPENANKISSESSSILLGFHTEMGFHPYPPDYLLLLCLRPDHDNEAKTITAGIRMILSRLTLCERAILFEPLYRPGIDYSFGSPNATEGNGPAVPILYGDPHDPFLNFDLDLMVGLTEEAEAAVQALRTAANQVRRWVRLSTGDLLVIDNRRAVHARSEFTARYDGQDRWLQRMCVTRDLAASAAERAGGGRTVETTFAF</sequence>
<name>A0A5D0TYA1_9ACTN</name>